<name>A0A2T0RG08_9RHOB</name>
<dbReference type="CDD" id="cd00090">
    <property type="entry name" value="HTH_ARSR"/>
    <property type="match status" value="1"/>
</dbReference>
<dbReference type="InterPro" id="IPR036388">
    <property type="entry name" value="WH-like_DNA-bd_sf"/>
</dbReference>
<dbReference type="InterPro" id="IPR036390">
    <property type="entry name" value="WH_DNA-bd_sf"/>
</dbReference>
<proteinExistence type="predicted"/>
<dbReference type="Pfam" id="PF13730">
    <property type="entry name" value="HTH_36"/>
    <property type="match status" value="1"/>
</dbReference>
<organism evidence="2 3">
    <name type="scientific">Aliiruegeria haliotis</name>
    <dbReference type="NCBI Taxonomy" id="1280846"/>
    <lineage>
        <taxon>Bacteria</taxon>
        <taxon>Pseudomonadati</taxon>
        <taxon>Pseudomonadota</taxon>
        <taxon>Alphaproteobacteria</taxon>
        <taxon>Rhodobacterales</taxon>
        <taxon>Roseobacteraceae</taxon>
        <taxon>Aliiruegeria</taxon>
    </lineage>
</organism>
<dbReference type="AlphaFoldDB" id="A0A2T0RG08"/>
<evidence type="ECO:0000256" key="1">
    <source>
        <dbReference type="SAM" id="MobiDB-lite"/>
    </source>
</evidence>
<protein>
    <submittedName>
        <fullName evidence="2">Helix-turn-helix protein</fullName>
    </submittedName>
</protein>
<reference evidence="2 3" key="1">
    <citation type="submission" date="2018-03" db="EMBL/GenBank/DDBJ databases">
        <title>Genomic Encyclopedia of Archaeal and Bacterial Type Strains, Phase II (KMG-II): from individual species to whole genera.</title>
        <authorList>
            <person name="Goeker M."/>
        </authorList>
    </citation>
    <scope>NUCLEOTIDE SEQUENCE [LARGE SCALE GENOMIC DNA]</scope>
    <source>
        <strain evidence="2 3">DSM 29328</strain>
    </source>
</reference>
<feature type="region of interest" description="Disordered" evidence="1">
    <location>
        <begin position="87"/>
        <end position="106"/>
    </location>
</feature>
<dbReference type="EMBL" id="PVTD01000015">
    <property type="protein sequence ID" value="PRY20108.1"/>
    <property type="molecule type" value="Genomic_DNA"/>
</dbReference>
<keyword evidence="3" id="KW-1185">Reference proteome</keyword>
<feature type="region of interest" description="Disordered" evidence="1">
    <location>
        <begin position="238"/>
        <end position="279"/>
    </location>
</feature>
<dbReference type="Proteomes" id="UP000239480">
    <property type="component" value="Unassembled WGS sequence"/>
</dbReference>
<dbReference type="Gene3D" id="1.10.10.10">
    <property type="entry name" value="Winged helix-like DNA-binding domain superfamily/Winged helix DNA-binding domain"/>
    <property type="match status" value="1"/>
</dbReference>
<dbReference type="InterPro" id="IPR011991">
    <property type="entry name" value="ArsR-like_HTH"/>
</dbReference>
<sequence length="328" mass="36524">MSHNATNWAIQQRGLKPTTRIVLWHLCDRHNPDFGCFPSQHQLAHDCEISRSTLNVHLDRLETAGLIRRVTCFDPVTQRRRPTRYFLGFEAPPSPEKTDPCPETGDGLEGLETPSAPAGECRPKTVDAAMPCPDIGHGAMSDFCAEPCPEKDQSRVRNLDNNPVREPLSKPVKEEEDAQARDAIFDEFFGKLLGALGFTPESALPGWWQGWPAREHVRRWRDDLRLSESKILEVAAATRRDHPAPPDGPKALDRAMERASAPTSSKAGKRRKRVAAPPPTEDELAGFYADMVNADGYLPPSAISSRVCEMLLVRGLVTPERLRMRGVL</sequence>
<gene>
    <name evidence="2" type="ORF">CLV78_11557</name>
</gene>
<comment type="caution">
    <text evidence="2">The sequence shown here is derived from an EMBL/GenBank/DDBJ whole genome shotgun (WGS) entry which is preliminary data.</text>
</comment>
<evidence type="ECO:0000313" key="3">
    <source>
        <dbReference type="Proteomes" id="UP000239480"/>
    </source>
</evidence>
<dbReference type="SUPFAM" id="SSF46785">
    <property type="entry name" value="Winged helix' DNA-binding domain"/>
    <property type="match status" value="1"/>
</dbReference>
<dbReference type="RefSeq" id="WP_106208061.1">
    <property type="nucleotide sequence ID" value="NZ_PVTD01000015.1"/>
</dbReference>
<evidence type="ECO:0000313" key="2">
    <source>
        <dbReference type="EMBL" id="PRY20108.1"/>
    </source>
</evidence>
<accession>A0A2T0RG08</accession>
<feature type="compositionally biased region" description="Basic and acidic residues" evidence="1">
    <location>
        <begin position="167"/>
        <end position="177"/>
    </location>
</feature>
<dbReference type="OrthoDB" id="7864318at2"/>
<feature type="compositionally biased region" description="Basic and acidic residues" evidence="1">
    <location>
        <begin position="238"/>
        <end position="257"/>
    </location>
</feature>
<dbReference type="GO" id="GO:0006355">
    <property type="term" value="P:regulation of DNA-templated transcription"/>
    <property type="evidence" value="ECO:0007669"/>
    <property type="project" value="UniProtKB-ARBA"/>
</dbReference>
<feature type="region of interest" description="Disordered" evidence="1">
    <location>
        <begin position="150"/>
        <end position="177"/>
    </location>
</feature>